<dbReference type="GO" id="GO:0006355">
    <property type="term" value="P:regulation of DNA-templated transcription"/>
    <property type="evidence" value="ECO:0007669"/>
    <property type="project" value="InterPro"/>
</dbReference>
<dbReference type="GO" id="GO:0003677">
    <property type="term" value="F:DNA binding"/>
    <property type="evidence" value="ECO:0007669"/>
    <property type="project" value="UniProtKB-KW"/>
</dbReference>
<dbReference type="PROSITE" id="PS00622">
    <property type="entry name" value="HTH_LUXR_1"/>
    <property type="match status" value="1"/>
</dbReference>
<dbReference type="InterPro" id="IPR036388">
    <property type="entry name" value="WH-like_DNA-bd_sf"/>
</dbReference>
<dbReference type="PRINTS" id="PR00038">
    <property type="entry name" value="HTHLUXR"/>
</dbReference>
<dbReference type="SMART" id="SM00421">
    <property type="entry name" value="HTH_LUXR"/>
    <property type="match status" value="1"/>
</dbReference>
<keyword evidence="1" id="KW-0547">Nucleotide-binding</keyword>
<dbReference type="InterPro" id="IPR027417">
    <property type="entry name" value="P-loop_NTPase"/>
</dbReference>
<dbReference type="PANTHER" id="PTHR16305">
    <property type="entry name" value="TESTICULAR SOLUBLE ADENYLYL CYCLASE"/>
    <property type="match status" value="1"/>
</dbReference>
<dbReference type="CDD" id="cd06170">
    <property type="entry name" value="LuxR_C_like"/>
    <property type="match status" value="1"/>
</dbReference>
<feature type="domain" description="HTH luxR-type" evidence="3">
    <location>
        <begin position="862"/>
        <end position="927"/>
    </location>
</feature>
<dbReference type="InterPro" id="IPR016032">
    <property type="entry name" value="Sig_transdc_resp-reg_C-effctor"/>
</dbReference>
<evidence type="ECO:0000259" key="3">
    <source>
        <dbReference type="PROSITE" id="PS50043"/>
    </source>
</evidence>
<dbReference type="Gene3D" id="1.25.40.10">
    <property type="entry name" value="Tetratricopeptide repeat domain"/>
    <property type="match status" value="1"/>
</dbReference>
<dbReference type="InterPro" id="IPR011990">
    <property type="entry name" value="TPR-like_helical_dom_sf"/>
</dbReference>
<dbReference type="Pfam" id="PF13191">
    <property type="entry name" value="AAA_16"/>
    <property type="match status" value="1"/>
</dbReference>
<comment type="caution">
    <text evidence="4">The sequence shown here is derived from an EMBL/GenBank/DDBJ whole genome shotgun (WGS) entry which is preliminary data.</text>
</comment>
<dbReference type="AlphaFoldDB" id="A0A7W7S5W8"/>
<evidence type="ECO:0000256" key="2">
    <source>
        <dbReference type="ARBA" id="ARBA00022840"/>
    </source>
</evidence>
<proteinExistence type="predicted"/>
<name>A0A7W7S5W8_9ACTN</name>
<evidence type="ECO:0000313" key="4">
    <source>
        <dbReference type="EMBL" id="MBB4944439.1"/>
    </source>
</evidence>
<evidence type="ECO:0000256" key="1">
    <source>
        <dbReference type="ARBA" id="ARBA00022741"/>
    </source>
</evidence>
<dbReference type="RefSeq" id="WP_184760264.1">
    <property type="nucleotide sequence ID" value="NZ_BAABEK010000121.1"/>
</dbReference>
<accession>A0A7W7S5W8</accession>
<keyword evidence="5" id="KW-1185">Reference proteome</keyword>
<dbReference type="Proteomes" id="UP000534286">
    <property type="component" value="Unassembled WGS sequence"/>
</dbReference>
<dbReference type="InterPro" id="IPR000792">
    <property type="entry name" value="Tscrpt_reg_LuxR_C"/>
</dbReference>
<dbReference type="PANTHER" id="PTHR16305:SF35">
    <property type="entry name" value="TRANSCRIPTIONAL ACTIVATOR DOMAIN"/>
    <property type="match status" value="1"/>
</dbReference>
<organism evidence="4 5">
    <name type="scientific">Streptosporangium album</name>
    <dbReference type="NCBI Taxonomy" id="47479"/>
    <lineage>
        <taxon>Bacteria</taxon>
        <taxon>Bacillati</taxon>
        <taxon>Actinomycetota</taxon>
        <taxon>Actinomycetes</taxon>
        <taxon>Streptosporangiales</taxon>
        <taxon>Streptosporangiaceae</taxon>
        <taxon>Streptosporangium</taxon>
    </lineage>
</organism>
<dbReference type="EMBL" id="JACHJU010000012">
    <property type="protein sequence ID" value="MBB4944439.1"/>
    <property type="molecule type" value="Genomic_DNA"/>
</dbReference>
<evidence type="ECO:0000313" key="5">
    <source>
        <dbReference type="Proteomes" id="UP000534286"/>
    </source>
</evidence>
<dbReference type="InterPro" id="IPR041664">
    <property type="entry name" value="AAA_16"/>
</dbReference>
<reference evidence="4 5" key="1">
    <citation type="submission" date="2020-08" db="EMBL/GenBank/DDBJ databases">
        <title>Sequencing the genomes of 1000 actinobacteria strains.</title>
        <authorList>
            <person name="Klenk H.-P."/>
        </authorList>
    </citation>
    <scope>NUCLEOTIDE SEQUENCE [LARGE SCALE GENOMIC DNA]</scope>
    <source>
        <strain evidence="4 5">DSM 43023</strain>
    </source>
</reference>
<dbReference type="PROSITE" id="PS50043">
    <property type="entry name" value="HTH_LUXR_2"/>
    <property type="match status" value="1"/>
</dbReference>
<dbReference type="GO" id="GO:0004016">
    <property type="term" value="F:adenylate cyclase activity"/>
    <property type="evidence" value="ECO:0007669"/>
    <property type="project" value="TreeGrafter"/>
</dbReference>
<gene>
    <name evidence="4" type="ORF">FHR32_008845</name>
</gene>
<dbReference type="Pfam" id="PF00196">
    <property type="entry name" value="GerE"/>
    <property type="match status" value="1"/>
</dbReference>
<keyword evidence="2" id="KW-0067">ATP-binding</keyword>
<dbReference type="SUPFAM" id="SSF52540">
    <property type="entry name" value="P-loop containing nucleoside triphosphate hydrolases"/>
    <property type="match status" value="1"/>
</dbReference>
<dbReference type="SUPFAM" id="SSF46894">
    <property type="entry name" value="C-terminal effector domain of the bipartite response regulators"/>
    <property type="match status" value="1"/>
</dbReference>
<sequence>MGLIERTEALASLEALLASAVMGKGRIALVSGAVATGKSELLHTFAEQAIDLGALAVTATGSRVERDLPLGVLRQLIQDSPLVAEERERAMALLDEGARTVRASDSQAETLEQIDAQVIHALCTVLLELSERYPLMIIVDDVHHADRASLLCLAYLSRRVRFSRIVAVFSRSDHGRSTETFFQTELLRQPHCRRVPLAPLSRAGVMSLVAERVGRETAERFSEEWYALSGGNPLLAGALIDDYQDAAQAADGEAPADLVPGERYGQAVLSCLHRGGPRMLQMARGLAVLGEPDSLARLLGIGPAPVNQALHSLTVAGVLALGRFRHEAARAAVLAELDAQEWAALHRRAAELAYDAGASTTTVAEHLLQAGQVDAPWVISVLEDAARSALREGRVESAVAYLRLAWRECADEQHRMKITTMLVRAEWRINPGAPAGHLAELADAMQRGHLRGSDAVVLARALLWHGRFDDARDVLEHLNEADDGMDPETVTELVIARPWLRATHPSFLAHLRPATGEQGRTAIVSVAANRRLDAALALADVLARGPREEVVDAVERILRGCRLDEMSMDTVESALLALTYAGRPDKAAPWCDLFSAEASTRHAPSRQARLAAIRAEIAIRQGDMPGAEHHARTALDIIPLSSWGVAAGGPLSSLILASTAMGKYDVVNELLDQPVPDAMFQTRYGLHYLHARGRYSLTTGHPALALRDFQLCGELMGRWDLDVPGLVAWRADAAEACLRMGRSEQAQQLAEAQIRRCGPATPRVHGIAMRVLAATGEVRHRPMLLRQAAELLQSGGDRYELARALFGLVEAYHALGEYRRAGMIAGRAHSVALECRAEPLIRALSRDSDGVGAGAGAELSMVASLTTVLSDAERRVAVLAAAGYTNREIAGKLYITISTVEQHLTRTYRKLNITRRADLPSSLEFGSPVTA</sequence>
<keyword evidence="4" id="KW-0238">DNA-binding</keyword>
<dbReference type="GO" id="GO:0005524">
    <property type="term" value="F:ATP binding"/>
    <property type="evidence" value="ECO:0007669"/>
    <property type="project" value="UniProtKB-KW"/>
</dbReference>
<protein>
    <submittedName>
        <fullName evidence="4">DNA-binding CsgD family transcriptional regulator/DNA-binding transcriptional regulator YdaS (Cro superfamily)</fullName>
    </submittedName>
</protein>
<dbReference type="GO" id="GO:0005737">
    <property type="term" value="C:cytoplasm"/>
    <property type="evidence" value="ECO:0007669"/>
    <property type="project" value="TreeGrafter"/>
</dbReference>
<dbReference type="Gene3D" id="1.10.10.10">
    <property type="entry name" value="Winged helix-like DNA-binding domain superfamily/Winged helix DNA-binding domain"/>
    <property type="match status" value="1"/>
</dbReference>